<dbReference type="PANTHER" id="PTHR37828">
    <property type="entry name" value="GSR2449 PROTEIN"/>
    <property type="match status" value="1"/>
</dbReference>
<dbReference type="KEGG" id="spzr:G5C33_16140"/>
<evidence type="ECO:0000313" key="4">
    <source>
        <dbReference type="Proteomes" id="UP000501568"/>
    </source>
</evidence>
<dbReference type="AlphaFoldDB" id="A0A6G6Y8A3"/>
<organism evidence="3 4">
    <name type="scientific">Stakelama tenebrarum</name>
    <dbReference type="NCBI Taxonomy" id="2711215"/>
    <lineage>
        <taxon>Bacteria</taxon>
        <taxon>Pseudomonadati</taxon>
        <taxon>Pseudomonadota</taxon>
        <taxon>Alphaproteobacteria</taxon>
        <taxon>Sphingomonadales</taxon>
        <taxon>Sphingomonadaceae</taxon>
        <taxon>Stakelama</taxon>
    </lineage>
</organism>
<dbReference type="PANTHER" id="PTHR37828:SF1">
    <property type="entry name" value="YCII-RELATED DOMAIN-CONTAINING PROTEIN"/>
    <property type="match status" value="1"/>
</dbReference>
<evidence type="ECO:0000313" key="3">
    <source>
        <dbReference type="EMBL" id="QIG81155.1"/>
    </source>
</evidence>
<reference evidence="3 4" key="1">
    <citation type="submission" date="2020-02" db="EMBL/GenBank/DDBJ databases">
        <authorList>
            <person name="Zheng R.K."/>
            <person name="Sun C.M."/>
        </authorList>
    </citation>
    <scope>NUCLEOTIDE SEQUENCE [LARGE SCALE GENOMIC DNA]</scope>
    <source>
        <strain evidence="4">zrk23</strain>
    </source>
</reference>
<dbReference type="InterPro" id="IPR005545">
    <property type="entry name" value="YCII"/>
</dbReference>
<dbReference type="InterPro" id="IPR011008">
    <property type="entry name" value="Dimeric_a/b-barrel"/>
</dbReference>
<keyword evidence="4" id="KW-1185">Reference proteome</keyword>
<accession>A0A6G6Y8A3</accession>
<dbReference type="SUPFAM" id="SSF54909">
    <property type="entry name" value="Dimeric alpha+beta barrel"/>
    <property type="match status" value="1"/>
</dbReference>
<dbReference type="Gene3D" id="3.30.70.1060">
    <property type="entry name" value="Dimeric alpha+beta barrel"/>
    <property type="match status" value="1"/>
</dbReference>
<dbReference type="Pfam" id="PF03795">
    <property type="entry name" value="YCII"/>
    <property type="match status" value="1"/>
</dbReference>
<evidence type="ECO:0000256" key="1">
    <source>
        <dbReference type="ARBA" id="ARBA00007689"/>
    </source>
</evidence>
<dbReference type="RefSeq" id="WP_165328085.1">
    <property type="nucleotide sequence ID" value="NZ_CP049109.1"/>
</dbReference>
<protein>
    <submittedName>
        <fullName evidence="3">GTP cyclohydrolase</fullName>
    </submittedName>
</protein>
<feature type="domain" description="YCII-related" evidence="2">
    <location>
        <begin position="15"/>
        <end position="82"/>
    </location>
</feature>
<name>A0A6G6Y8A3_9SPHN</name>
<proteinExistence type="inferred from homology"/>
<gene>
    <name evidence="3" type="ORF">G5C33_16140</name>
</gene>
<dbReference type="Proteomes" id="UP000501568">
    <property type="component" value="Chromosome"/>
</dbReference>
<keyword evidence="3" id="KW-0378">Hydrolase</keyword>
<dbReference type="EMBL" id="CP049109">
    <property type="protein sequence ID" value="QIG81155.1"/>
    <property type="molecule type" value="Genomic_DNA"/>
</dbReference>
<sequence length="96" mass="10489">MSLVIVELTYKVDPAEITELRPAHLEWLREGLMAGRLALSGRKMPVTGGMLIVRGTVEEAQAWCASDPFALADVAEYRFFAFEPSLAAPGLESLLP</sequence>
<evidence type="ECO:0000259" key="2">
    <source>
        <dbReference type="Pfam" id="PF03795"/>
    </source>
</evidence>
<dbReference type="GO" id="GO:0016787">
    <property type="term" value="F:hydrolase activity"/>
    <property type="evidence" value="ECO:0007669"/>
    <property type="project" value="UniProtKB-KW"/>
</dbReference>
<comment type="similarity">
    <text evidence="1">Belongs to the YciI family.</text>
</comment>